<accession>A0ABQ6IKX5</accession>
<comment type="caution">
    <text evidence="1">The sequence shown here is derived from an EMBL/GenBank/DDBJ whole genome shotgun (WGS) entry which is preliminary data.</text>
</comment>
<evidence type="ECO:0008006" key="3">
    <source>
        <dbReference type="Google" id="ProtNLM"/>
    </source>
</evidence>
<reference evidence="2" key="1">
    <citation type="journal article" date="2019" name="Int. J. Syst. Evol. Microbiol.">
        <title>The Global Catalogue of Microorganisms (GCM) 10K type strain sequencing project: providing services to taxonomists for standard genome sequencing and annotation.</title>
        <authorList>
            <consortium name="The Broad Institute Genomics Platform"/>
            <consortium name="The Broad Institute Genome Sequencing Center for Infectious Disease"/>
            <person name="Wu L."/>
            <person name="Ma J."/>
        </authorList>
    </citation>
    <scope>NUCLEOTIDE SEQUENCE [LARGE SCALE GENOMIC DNA]</scope>
    <source>
        <strain evidence="2">NBRC 112299</strain>
    </source>
</reference>
<sequence length="60" mass="6046">MASSLAEASAVCVGVAATSSFPLLMTAITMRVEAAPRTSAATVIAATILMRRSCAARFAA</sequence>
<proteinExistence type="predicted"/>
<evidence type="ECO:0000313" key="1">
    <source>
        <dbReference type="EMBL" id="GMA37741.1"/>
    </source>
</evidence>
<name>A0ABQ6IKX5_9MICO</name>
<organism evidence="1 2">
    <name type="scientific">Demequina litorisediminis</name>
    <dbReference type="NCBI Taxonomy" id="1849022"/>
    <lineage>
        <taxon>Bacteria</taxon>
        <taxon>Bacillati</taxon>
        <taxon>Actinomycetota</taxon>
        <taxon>Actinomycetes</taxon>
        <taxon>Micrococcales</taxon>
        <taxon>Demequinaceae</taxon>
        <taxon>Demequina</taxon>
    </lineage>
</organism>
<keyword evidence="2" id="KW-1185">Reference proteome</keyword>
<dbReference type="Proteomes" id="UP001157125">
    <property type="component" value="Unassembled WGS sequence"/>
</dbReference>
<gene>
    <name evidence="1" type="ORF">GCM10025876_39450</name>
</gene>
<protein>
    <recommendedName>
        <fullName evidence="3">Secreted protein</fullName>
    </recommendedName>
</protein>
<dbReference type="EMBL" id="BSUN01000001">
    <property type="protein sequence ID" value="GMA37741.1"/>
    <property type="molecule type" value="Genomic_DNA"/>
</dbReference>
<evidence type="ECO:0000313" key="2">
    <source>
        <dbReference type="Proteomes" id="UP001157125"/>
    </source>
</evidence>